<feature type="binding site" evidence="7">
    <location>
        <position position="20"/>
    </location>
    <ligand>
        <name>(6S)-5-formyl-5,6,7,8-tetrahydrofolate</name>
        <dbReference type="ChEBI" id="CHEBI:57457"/>
    </ligand>
</feature>
<keyword evidence="10" id="KW-1185">Reference proteome</keyword>
<feature type="binding site" evidence="7">
    <location>
        <position position="241"/>
    </location>
    <ligand>
        <name>K(+)</name>
        <dbReference type="ChEBI" id="CHEBI:29103"/>
    </ligand>
</feature>
<comment type="function">
    <text evidence="7">Exhibits a very high intrinsic GTPase hydrolysis rate. Involved in the addition of a carboxymethylaminomethyl (cmnm) group at the wobble position (U34) of certain tRNAs, forming tRNA-cmnm(5)s(2)U34.</text>
</comment>
<dbReference type="InterPro" id="IPR018948">
    <property type="entry name" value="GTP-bd_TrmE_N"/>
</dbReference>
<dbReference type="Pfam" id="PF01926">
    <property type="entry name" value="MMR_HSR1"/>
    <property type="match status" value="1"/>
</dbReference>
<evidence type="ECO:0000256" key="1">
    <source>
        <dbReference type="ARBA" id="ARBA00011043"/>
    </source>
</evidence>
<dbReference type="PROSITE" id="PS51709">
    <property type="entry name" value="G_TRME"/>
    <property type="match status" value="1"/>
</dbReference>
<proteinExistence type="inferred from homology"/>
<dbReference type="FunFam" id="3.30.1360.120:FF:000007">
    <property type="entry name" value="tRNA modification GTPase GTPBP3, mitochondrial"/>
    <property type="match status" value="1"/>
</dbReference>
<dbReference type="GO" id="GO:0002098">
    <property type="term" value="P:tRNA wobble uridine modification"/>
    <property type="evidence" value="ECO:0007669"/>
    <property type="project" value="TreeGrafter"/>
</dbReference>
<evidence type="ECO:0000313" key="9">
    <source>
        <dbReference type="EMBL" id="PTE23799.1"/>
    </source>
</evidence>
<dbReference type="CDD" id="cd04164">
    <property type="entry name" value="trmE"/>
    <property type="match status" value="1"/>
</dbReference>
<comment type="caution">
    <text evidence="7">Lacks conserved residue(s) required for the propagation of feature annotation.</text>
</comment>
<feature type="binding site" evidence="7">
    <location>
        <position position="116"/>
    </location>
    <ligand>
        <name>(6S)-5-formyl-5,6,7,8-tetrahydrofolate</name>
        <dbReference type="ChEBI" id="CHEBI:57457"/>
    </ligand>
</feature>
<dbReference type="SUPFAM" id="SSF116878">
    <property type="entry name" value="TrmE connector domain"/>
    <property type="match status" value="1"/>
</dbReference>
<dbReference type="GO" id="GO:0003924">
    <property type="term" value="F:GTPase activity"/>
    <property type="evidence" value="ECO:0007669"/>
    <property type="project" value="UniProtKB-UniRule"/>
</dbReference>
<dbReference type="PANTHER" id="PTHR42714:SF2">
    <property type="entry name" value="TRNA MODIFICATION GTPASE GTPBP3, MITOCHONDRIAL"/>
    <property type="match status" value="1"/>
</dbReference>
<comment type="similarity">
    <text evidence="1 7">Belongs to the TRAFAC class TrmE-Era-EngA-EngB-Septin-like GTPase superfamily. TrmE GTPase family.</text>
</comment>
<evidence type="ECO:0000256" key="3">
    <source>
        <dbReference type="ARBA" id="ARBA00022741"/>
    </source>
</evidence>
<feature type="binding site" evidence="7">
    <location>
        <begin position="222"/>
        <end position="227"/>
    </location>
    <ligand>
        <name>GTP</name>
        <dbReference type="ChEBI" id="CHEBI:37565"/>
    </ligand>
</feature>
<feature type="binding site" evidence="7">
    <location>
        <position position="243"/>
    </location>
    <ligand>
        <name>K(+)</name>
        <dbReference type="ChEBI" id="CHEBI:29103"/>
    </ligand>
</feature>
<feature type="binding site" evidence="7">
    <location>
        <position position="222"/>
    </location>
    <ligand>
        <name>K(+)</name>
        <dbReference type="ChEBI" id="CHEBI:29103"/>
    </ligand>
</feature>
<evidence type="ECO:0000313" key="10">
    <source>
        <dbReference type="Proteomes" id="UP000241010"/>
    </source>
</evidence>
<feature type="binding site" evidence="7">
    <location>
        <position position="247"/>
    </location>
    <ligand>
        <name>Mg(2+)</name>
        <dbReference type="ChEBI" id="CHEBI:18420"/>
    </ligand>
</feature>
<dbReference type="AlphaFoldDB" id="A0A2T4K0X6"/>
<dbReference type="Pfam" id="PF10396">
    <property type="entry name" value="TrmE_N"/>
    <property type="match status" value="1"/>
</dbReference>
<dbReference type="InterPro" id="IPR004520">
    <property type="entry name" value="GTPase_MnmE"/>
</dbReference>
<comment type="subunit">
    <text evidence="7">Homodimer. Heterotetramer of two MnmE and two MnmG subunits.</text>
</comment>
<dbReference type="HAMAP" id="MF_00379">
    <property type="entry name" value="GTPase_MnmE"/>
    <property type="match status" value="1"/>
</dbReference>
<comment type="cofactor">
    <cofactor evidence="7">
        <name>K(+)</name>
        <dbReference type="ChEBI" id="CHEBI:29103"/>
    </cofactor>
    <text evidence="7">Binds 1 potassium ion per subunit.</text>
</comment>
<organism evidence="9 10">
    <name type="scientific">Cereibacter changlensis JA139</name>
    <dbReference type="NCBI Taxonomy" id="1188249"/>
    <lineage>
        <taxon>Bacteria</taxon>
        <taxon>Pseudomonadati</taxon>
        <taxon>Pseudomonadota</taxon>
        <taxon>Alphaproteobacteria</taxon>
        <taxon>Rhodobacterales</taxon>
        <taxon>Paracoccaceae</taxon>
        <taxon>Cereibacter</taxon>
    </lineage>
</organism>
<dbReference type="CDD" id="cd14858">
    <property type="entry name" value="TrmE_N"/>
    <property type="match status" value="1"/>
</dbReference>
<dbReference type="InterPro" id="IPR027266">
    <property type="entry name" value="TrmE/GcvT-like"/>
</dbReference>
<feature type="binding site" evidence="7">
    <location>
        <position position="428"/>
    </location>
    <ligand>
        <name>(6S)-5-formyl-5,6,7,8-tetrahydrofolate</name>
        <dbReference type="ChEBI" id="CHEBI:57457"/>
    </ligand>
</feature>
<keyword evidence="7" id="KW-0479">Metal-binding</keyword>
<dbReference type="InterPro" id="IPR005225">
    <property type="entry name" value="Small_GTP-bd"/>
</dbReference>
<gene>
    <name evidence="7" type="primary">mnmE</name>
    <name evidence="7" type="synonym">trmE</name>
    <name evidence="9" type="ORF">C5F48_00670</name>
</gene>
<dbReference type="OrthoDB" id="9805918at2"/>
<dbReference type="NCBIfam" id="NF003661">
    <property type="entry name" value="PRK05291.1-3"/>
    <property type="match status" value="1"/>
</dbReference>
<dbReference type="InterPro" id="IPR027417">
    <property type="entry name" value="P-loop_NTPase"/>
</dbReference>
<dbReference type="RefSeq" id="WP_107661980.1">
    <property type="nucleotide sequence ID" value="NZ_PZKG01000001.1"/>
</dbReference>
<dbReference type="GO" id="GO:0046872">
    <property type="term" value="F:metal ion binding"/>
    <property type="evidence" value="ECO:0007669"/>
    <property type="project" value="UniProtKB-KW"/>
</dbReference>
<keyword evidence="4 7" id="KW-0378">Hydrolase</keyword>
<dbReference type="InterPro" id="IPR027368">
    <property type="entry name" value="MnmE_dom2"/>
</dbReference>
<dbReference type="EMBL" id="PZKG01000001">
    <property type="protein sequence ID" value="PTE23799.1"/>
    <property type="molecule type" value="Genomic_DNA"/>
</dbReference>
<feature type="binding site" evidence="7">
    <location>
        <position position="226"/>
    </location>
    <ligand>
        <name>Mg(2+)</name>
        <dbReference type="ChEBI" id="CHEBI:18420"/>
    </ligand>
</feature>
<dbReference type="Pfam" id="PF12631">
    <property type="entry name" value="MnmE_helical"/>
    <property type="match status" value="1"/>
</dbReference>
<protein>
    <recommendedName>
        <fullName evidence="7">tRNA modification GTPase MnmE</fullName>
        <ecNumber evidence="7">3.6.-.-</ecNumber>
    </recommendedName>
</protein>
<feature type="binding site" evidence="7">
    <location>
        <begin position="266"/>
        <end position="269"/>
    </location>
    <ligand>
        <name>GTP</name>
        <dbReference type="ChEBI" id="CHEBI:37565"/>
    </ligand>
</feature>
<dbReference type="PANTHER" id="PTHR42714">
    <property type="entry name" value="TRNA MODIFICATION GTPASE GTPBP3"/>
    <property type="match status" value="1"/>
</dbReference>
<dbReference type="Gene3D" id="3.40.50.300">
    <property type="entry name" value="P-loop containing nucleotide triphosphate hydrolases"/>
    <property type="match status" value="1"/>
</dbReference>
<keyword evidence="5 7" id="KW-0630">Potassium</keyword>
<evidence type="ECO:0000256" key="4">
    <source>
        <dbReference type="ARBA" id="ARBA00022801"/>
    </source>
</evidence>
<feature type="domain" description="TrmE-type G" evidence="8">
    <location>
        <begin position="212"/>
        <end position="351"/>
    </location>
</feature>
<sequence length="428" mass="45107">MDTIYALASARGKAGVAVLRLSGPEAHAAVGSFGVSLPALRQAALRRLIWQGEVLDEALVLLFGAGASFTGEAVAELHLHGSTAAVNAVLRALSTLPGLRPAEAGEFTRRALENGRLDLAQVEGLADLIDAETEAQRRQALRVLSGSIGAKVEGWRRDLIRAGALLEATIDFADEDVPVDVSPEVLTLLGGLLNDLRAEVERSRIAERIRDGFEVAIVGAPNAGKSTLLNALARRDAALTSEVAGTTRDVIEVRMDLEGLAVTLLDTAGLRETDDRIEALGINRAVARANAADLRIFLLDGAEAAPGVAPQPGDLLVQGKADLVTGAGLRVSGKTGEGLPELVTEIACSLQARAATAGNLTRERHRIAIVTAIRAMESAQAEVMRGPQRTELAAEDLRRAMRALDSLTGRIDVEDLLDDIFASFCIGK</sequence>
<name>A0A2T4K0X6_9RHOB</name>
<reference evidence="9 10" key="1">
    <citation type="submission" date="2018-03" db="EMBL/GenBank/DDBJ databases">
        <title>Cereibacter changlensis.</title>
        <authorList>
            <person name="Meyer T.E."/>
            <person name="Miller S."/>
            <person name="Lodha T."/>
            <person name="Gandham S."/>
            <person name="Chintalapati S."/>
            <person name="Chintalapati V.R."/>
        </authorList>
    </citation>
    <scope>NUCLEOTIDE SEQUENCE [LARGE SCALE GENOMIC DNA]</scope>
    <source>
        <strain evidence="9 10">JA139</strain>
    </source>
</reference>
<keyword evidence="7" id="KW-0963">Cytoplasm</keyword>
<accession>A0A2T4K0X6</accession>
<dbReference type="GO" id="GO:0030488">
    <property type="term" value="P:tRNA methylation"/>
    <property type="evidence" value="ECO:0007669"/>
    <property type="project" value="TreeGrafter"/>
</dbReference>
<dbReference type="GO" id="GO:0005525">
    <property type="term" value="F:GTP binding"/>
    <property type="evidence" value="ECO:0007669"/>
    <property type="project" value="UniProtKB-UniRule"/>
</dbReference>
<comment type="caution">
    <text evidence="9">The sequence shown here is derived from an EMBL/GenBank/DDBJ whole genome shotgun (WGS) entry which is preliminary data.</text>
</comment>
<evidence type="ECO:0000256" key="7">
    <source>
        <dbReference type="HAMAP-Rule" id="MF_00379"/>
    </source>
</evidence>
<keyword evidence="6 7" id="KW-0342">GTP-binding</keyword>
<dbReference type="InterPro" id="IPR025867">
    <property type="entry name" value="MnmE_helical"/>
</dbReference>
<evidence type="ECO:0000256" key="2">
    <source>
        <dbReference type="ARBA" id="ARBA00022694"/>
    </source>
</evidence>
<keyword evidence="7" id="KW-0460">Magnesium</keyword>
<evidence type="ECO:0000256" key="6">
    <source>
        <dbReference type="ARBA" id="ARBA00023134"/>
    </source>
</evidence>
<dbReference type="InterPro" id="IPR031168">
    <property type="entry name" value="G_TrmE"/>
</dbReference>
<feature type="binding site" evidence="7">
    <location>
        <position position="246"/>
    </location>
    <ligand>
        <name>K(+)</name>
        <dbReference type="ChEBI" id="CHEBI:29103"/>
    </ligand>
</feature>
<dbReference type="EC" id="3.6.-.-" evidence="7"/>
<dbReference type="SUPFAM" id="SSF52540">
    <property type="entry name" value="P-loop containing nucleoside triphosphate hydrolases"/>
    <property type="match status" value="1"/>
</dbReference>
<dbReference type="Gene3D" id="3.30.1360.120">
    <property type="entry name" value="Probable tRNA modification gtpase trme, domain 1"/>
    <property type="match status" value="1"/>
</dbReference>
<dbReference type="GO" id="GO:0005737">
    <property type="term" value="C:cytoplasm"/>
    <property type="evidence" value="ECO:0007669"/>
    <property type="project" value="UniProtKB-SubCell"/>
</dbReference>
<keyword evidence="3 7" id="KW-0547">Nucleotide-binding</keyword>
<dbReference type="InterPro" id="IPR006073">
    <property type="entry name" value="GTP-bd"/>
</dbReference>
<feature type="binding site" evidence="7">
    <location>
        <position position="76"/>
    </location>
    <ligand>
        <name>(6S)-5-formyl-5,6,7,8-tetrahydrofolate</name>
        <dbReference type="ChEBI" id="CHEBI:57457"/>
    </ligand>
</feature>
<dbReference type="Gene3D" id="1.20.120.430">
    <property type="entry name" value="tRNA modification GTPase MnmE domain 2"/>
    <property type="match status" value="1"/>
</dbReference>
<feature type="binding site" evidence="7">
    <location>
        <begin position="241"/>
        <end position="247"/>
    </location>
    <ligand>
        <name>GTP</name>
        <dbReference type="ChEBI" id="CHEBI:37565"/>
    </ligand>
</feature>
<dbReference type="Proteomes" id="UP000241010">
    <property type="component" value="Unassembled WGS sequence"/>
</dbReference>
<dbReference type="NCBIfam" id="TIGR00231">
    <property type="entry name" value="small_GTP"/>
    <property type="match status" value="1"/>
</dbReference>
<comment type="subcellular location">
    <subcellularLocation>
        <location evidence="7">Cytoplasm</location>
    </subcellularLocation>
</comment>
<evidence type="ECO:0000256" key="5">
    <source>
        <dbReference type="ARBA" id="ARBA00022958"/>
    </source>
</evidence>
<keyword evidence="2 7" id="KW-0819">tRNA processing</keyword>
<evidence type="ECO:0000259" key="8">
    <source>
        <dbReference type="PROSITE" id="PS51709"/>
    </source>
</evidence>